<dbReference type="PANTHER" id="PTHR46193">
    <property type="entry name" value="6-PHOSPHOGLUCONATE PHOSPHATASE"/>
    <property type="match status" value="1"/>
</dbReference>
<dbReference type="InterPro" id="IPR051600">
    <property type="entry name" value="Beta-PGM-like"/>
</dbReference>
<dbReference type="KEGG" id="ota:OT_ostta01g06460"/>
<dbReference type="CDD" id="cd07505">
    <property type="entry name" value="HAD_BPGM-like"/>
    <property type="match status" value="1"/>
</dbReference>
<accession>A0A090LYQ1</accession>
<dbReference type="GO" id="GO:0016787">
    <property type="term" value="F:hydrolase activity"/>
    <property type="evidence" value="ECO:0007669"/>
    <property type="project" value="UniProtKB-KW"/>
</dbReference>
<protein>
    <submittedName>
        <fullName evidence="5">HAD hydrolase, subfamily IA</fullName>
    </submittedName>
</protein>
<comment type="caution">
    <text evidence="5">The sequence shown here is derived from an EMBL/GenBank/DDBJ whole genome shotgun (WGS) entry which is preliminary data.</text>
</comment>
<evidence type="ECO:0000256" key="2">
    <source>
        <dbReference type="ARBA" id="ARBA00022723"/>
    </source>
</evidence>
<dbReference type="InterPro" id="IPR023198">
    <property type="entry name" value="PGP-like_dom2"/>
</dbReference>
<proteinExistence type="predicted"/>
<dbReference type="EMBL" id="CAID01000001">
    <property type="protein sequence ID" value="CEF96926.1"/>
    <property type="molecule type" value="Genomic_DNA"/>
</dbReference>
<dbReference type="OrthoDB" id="40579at2759"/>
<dbReference type="PRINTS" id="PR00413">
    <property type="entry name" value="HADHALOGNASE"/>
</dbReference>
<keyword evidence="6" id="KW-1185">Reference proteome</keyword>
<dbReference type="PANTHER" id="PTHR46193:SF18">
    <property type="entry name" value="HEXITOL PHOSPHATASE B"/>
    <property type="match status" value="1"/>
</dbReference>
<dbReference type="FunCoup" id="A0A090LYQ1">
    <property type="interactions" value="168"/>
</dbReference>
<dbReference type="Proteomes" id="UP000009170">
    <property type="component" value="Unassembled WGS sequence"/>
</dbReference>
<keyword evidence="4" id="KW-0119">Carbohydrate metabolism</keyword>
<sequence>MAIDANDLACALFDLDGTLCDSDPVHYDAFDALARARGRPREGLTWTYFREHIAGRANVDIFARLFPELTASERATLASAKERAFRDALETSTVTRTRGLTELLEALDARGVTTCVVTNAPRANAEAMLTRLGLREYFGDRLVIGEECVRMKPDPAPYVEGMRRCGTENARACVAFEDSPAGARAAVAAKIRTVGILSSQTEEALVSAGCDLCVKDFAAPALLEALGVAATANR</sequence>
<dbReference type="SFLD" id="SFLDS00003">
    <property type="entry name" value="Haloacid_Dehalogenase"/>
    <property type="match status" value="1"/>
</dbReference>
<reference evidence="6" key="1">
    <citation type="journal article" date="2006" name="Proc. Natl. Acad. Sci. U.S.A.">
        <title>Genome analysis of the smallest free-living eukaryote Ostreococcus tauri unveils many unique features.</title>
        <authorList>
            <person name="Derelle E."/>
            <person name="Ferraz C."/>
            <person name="Rombauts S."/>
            <person name="Rouze P."/>
            <person name="Worden A.Z."/>
            <person name="Robbens S."/>
            <person name="Partensky F."/>
            <person name="Degroeve S."/>
            <person name="Echeynie S."/>
            <person name="Cooke R."/>
            <person name="Saeys Y."/>
            <person name="Wuyts J."/>
            <person name="Jabbari K."/>
            <person name="Bowler C."/>
            <person name="Panaud O."/>
            <person name="Piegu B."/>
            <person name="Ball S.G."/>
            <person name="Ral J.-P."/>
            <person name="Bouget F.-Y."/>
            <person name="Piganeau G."/>
            <person name="De Baets B."/>
            <person name="Picard A."/>
            <person name="Delseny M."/>
            <person name="Demaille J."/>
            <person name="Van de Peer Y."/>
            <person name="Moreau H."/>
        </authorList>
    </citation>
    <scope>NUCLEOTIDE SEQUENCE [LARGE SCALE GENOMIC DNA]</scope>
    <source>
        <strain evidence="6">OTTH 0595 / CCAP 157/2 / RCC745</strain>
    </source>
</reference>
<gene>
    <name evidence="5" type="ORF">OT_ostta01g06460</name>
</gene>
<organism evidence="5 6">
    <name type="scientific">Ostreococcus tauri</name>
    <name type="common">Marine green alga</name>
    <dbReference type="NCBI Taxonomy" id="70448"/>
    <lineage>
        <taxon>Eukaryota</taxon>
        <taxon>Viridiplantae</taxon>
        <taxon>Chlorophyta</taxon>
        <taxon>Mamiellophyceae</taxon>
        <taxon>Mamiellales</taxon>
        <taxon>Bathycoccaceae</taxon>
        <taxon>Ostreococcus</taxon>
    </lineage>
</organism>
<dbReference type="InterPro" id="IPR023214">
    <property type="entry name" value="HAD_sf"/>
</dbReference>
<dbReference type="RefSeq" id="XP_003074696.2">
    <property type="nucleotide sequence ID" value="XM_003074648.2"/>
</dbReference>
<dbReference type="SUPFAM" id="SSF56784">
    <property type="entry name" value="HAD-like"/>
    <property type="match status" value="1"/>
</dbReference>
<dbReference type="Gene3D" id="3.40.50.1000">
    <property type="entry name" value="HAD superfamily/HAD-like"/>
    <property type="match status" value="1"/>
</dbReference>
<evidence type="ECO:0000256" key="4">
    <source>
        <dbReference type="ARBA" id="ARBA00023277"/>
    </source>
</evidence>
<keyword evidence="5" id="KW-0378">Hydrolase</keyword>
<dbReference type="InterPro" id="IPR036412">
    <property type="entry name" value="HAD-like_sf"/>
</dbReference>
<dbReference type="GeneID" id="9836396"/>
<evidence type="ECO:0000256" key="3">
    <source>
        <dbReference type="ARBA" id="ARBA00022842"/>
    </source>
</evidence>
<keyword evidence="3" id="KW-0460">Magnesium</keyword>
<dbReference type="STRING" id="70448.A0A090LYQ1"/>
<evidence type="ECO:0000313" key="5">
    <source>
        <dbReference type="EMBL" id="CEF96926.1"/>
    </source>
</evidence>
<dbReference type="NCBIfam" id="TIGR01509">
    <property type="entry name" value="HAD-SF-IA-v3"/>
    <property type="match status" value="1"/>
</dbReference>
<evidence type="ECO:0000313" key="6">
    <source>
        <dbReference type="Proteomes" id="UP000009170"/>
    </source>
</evidence>
<dbReference type="SFLD" id="SFLDG01129">
    <property type="entry name" value="C1.5:_HAD__Beta-PGM__Phosphata"/>
    <property type="match status" value="1"/>
</dbReference>
<dbReference type="Gene3D" id="1.10.150.240">
    <property type="entry name" value="Putative phosphatase, domain 2"/>
    <property type="match status" value="1"/>
</dbReference>
<reference evidence="5 6" key="2">
    <citation type="journal article" date="2014" name="BMC Genomics">
        <title>An improved genome of the model marine alga Ostreococcus tauri unfolds by assessing Illumina de novo assemblies.</title>
        <authorList>
            <person name="Blanc-Mathieu R."/>
            <person name="Verhelst B."/>
            <person name="Derelle E."/>
            <person name="Rombauts S."/>
            <person name="Bouget F.Y."/>
            <person name="Carre I."/>
            <person name="Chateau A."/>
            <person name="Eyre-Walker A."/>
            <person name="Grimsley N."/>
            <person name="Moreau H."/>
            <person name="Piegu B."/>
            <person name="Rivals E."/>
            <person name="Schackwitz W."/>
            <person name="Van de Peer Y."/>
            <person name="Piganeau G."/>
        </authorList>
    </citation>
    <scope>NUCLEOTIDE SEQUENCE [LARGE SCALE GENOMIC DNA]</scope>
    <source>
        <strain evidence="6">OTTH 0595 / CCAP 157/2 / RCC745</strain>
    </source>
</reference>
<comment type="cofactor">
    <cofactor evidence="1">
        <name>Mg(2+)</name>
        <dbReference type="ChEBI" id="CHEBI:18420"/>
    </cofactor>
</comment>
<name>A0A090LYQ1_OSTTA</name>
<keyword evidence="2" id="KW-0479">Metal-binding</keyword>
<dbReference type="InParanoid" id="A0A090LYQ1"/>
<dbReference type="Pfam" id="PF00702">
    <property type="entry name" value="Hydrolase"/>
    <property type="match status" value="1"/>
</dbReference>
<dbReference type="AlphaFoldDB" id="A0A090LYQ1"/>
<evidence type="ECO:0000256" key="1">
    <source>
        <dbReference type="ARBA" id="ARBA00001946"/>
    </source>
</evidence>
<dbReference type="InterPro" id="IPR006439">
    <property type="entry name" value="HAD-SF_hydro_IA"/>
</dbReference>
<dbReference type="GO" id="GO:0046872">
    <property type="term" value="F:metal ion binding"/>
    <property type="evidence" value="ECO:0007669"/>
    <property type="project" value="UniProtKB-KW"/>
</dbReference>